<evidence type="ECO:0000313" key="6">
    <source>
        <dbReference type="EMBL" id="PJJ57183.1"/>
    </source>
</evidence>
<evidence type="ECO:0000256" key="3">
    <source>
        <dbReference type="ARBA" id="ARBA00022741"/>
    </source>
</evidence>
<comment type="similarity">
    <text evidence="1">Belongs to the ABC transporter superfamily.</text>
</comment>
<dbReference type="Gene3D" id="3.40.50.300">
    <property type="entry name" value="P-loop containing nucleotide triphosphate hydrolases"/>
    <property type="match status" value="1"/>
</dbReference>
<dbReference type="GO" id="GO:0005524">
    <property type="term" value="F:ATP binding"/>
    <property type="evidence" value="ECO:0007669"/>
    <property type="project" value="UniProtKB-KW"/>
</dbReference>
<dbReference type="PANTHER" id="PTHR43335:SF4">
    <property type="entry name" value="ABC TRANSPORTER, ATP-BINDING PROTEIN"/>
    <property type="match status" value="1"/>
</dbReference>
<proteinExistence type="inferred from homology"/>
<organism evidence="6 7">
    <name type="scientific">Mumia flava</name>
    <dbReference type="NCBI Taxonomy" id="1348852"/>
    <lineage>
        <taxon>Bacteria</taxon>
        <taxon>Bacillati</taxon>
        <taxon>Actinomycetota</taxon>
        <taxon>Actinomycetes</taxon>
        <taxon>Propionibacteriales</taxon>
        <taxon>Nocardioidaceae</taxon>
        <taxon>Mumia</taxon>
    </lineage>
</organism>
<accession>A0A0B2BFE3</accession>
<dbReference type="InterPro" id="IPR003593">
    <property type="entry name" value="AAA+_ATPase"/>
</dbReference>
<name>A0A0B2BFE3_9ACTN</name>
<dbReference type="PROSITE" id="PS00211">
    <property type="entry name" value="ABC_TRANSPORTER_1"/>
    <property type="match status" value="1"/>
</dbReference>
<dbReference type="AlphaFoldDB" id="A0A0B2BFE3"/>
<dbReference type="RefSeq" id="WP_039350300.1">
    <property type="nucleotide sequence ID" value="NZ_PGEZ01000001.1"/>
</dbReference>
<evidence type="ECO:0000313" key="7">
    <source>
        <dbReference type="Proteomes" id="UP000230842"/>
    </source>
</evidence>
<keyword evidence="2" id="KW-0813">Transport</keyword>
<dbReference type="InterPro" id="IPR003439">
    <property type="entry name" value="ABC_transporter-like_ATP-bd"/>
</dbReference>
<protein>
    <submittedName>
        <fullName evidence="6">ABC-2 type transport system ATP-binding protein</fullName>
    </submittedName>
</protein>
<dbReference type="PANTHER" id="PTHR43335">
    <property type="entry name" value="ABC TRANSPORTER, ATP-BINDING PROTEIN"/>
    <property type="match status" value="1"/>
</dbReference>
<evidence type="ECO:0000256" key="4">
    <source>
        <dbReference type="ARBA" id="ARBA00022840"/>
    </source>
</evidence>
<dbReference type="InterPro" id="IPR027417">
    <property type="entry name" value="P-loop_NTPase"/>
</dbReference>
<dbReference type="GO" id="GO:0016887">
    <property type="term" value="F:ATP hydrolysis activity"/>
    <property type="evidence" value="ECO:0007669"/>
    <property type="project" value="InterPro"/>
</dbReference>
<dbReference type="EMBL" id="PGEZ01000001">
    <property type="protein sequence ID" value="PJJ57183.1"/>
    <property type="molecule type" value="Genomic_DNA"/>
</dbReference>
<sequence>MAEPVLRLAALVREFGGGAGLHGVDLDVRAGEVHALVGLNGAGKTTLMRTALGMLRPDAGEVRVHGTRLPAATASTWRRVGHLVDAPFAYPELDVRTNLRLAARLHGLAPDEARRRTDAIVAELELTPYASVRARRLSAGNRQRVGIAAALQHDPGLVVLDEPTNALDPRGVILLREALVRRAEAGAGILVSSHHLDEVARIADRITVMNDGRVVGALEPGGTDLERAFFALVLADDEERAS</sequence>
<dbReference type="SUPFAM" id="SSF52540">
    <property type="entry name" value="P-loop containing nucleoside triphosphate hydrolases"/>
    <property type="match status" value="1"/>
</dbReference>
<comment type="caution">
    <text evidence="6">The sequence shown here is derived from an EMBL/GenBank/DDBJ whole genome shotgun (WGS) entry which is preliminary data.</text>
</comment>
<dbReference type="PROSITE" id="PS50893">
    <property type="entry name" value="ABC_TRANSPORTER_2"/>
    <property type="match status" value="1"/>
</dbReference>
<dbReference type="OrthoDB" id="9804819at2"/>
<keyword evidence="4 6" id="KW-0067">ATP-binding</keyword>
<gene>
    <name evidence="6" type="ORF">CLV56_1407</name>
</gene>
<dbReference type="Pfam" id="PF00005">
    <property type="entry name" value="ABC_tran"/>
    <property type="match status" value="1"/>
</dbReference>
<keyword evidence="7" id="KW-1185">Reference proteome</keyword>
<reference evidence="6 7" key="1">
    <citation type="submission" date="2017-11" db="EMBL/GenBank/DDBJ databases">
        <title>Genomic Encyclopedia of Archaeal and Bacterial Type Strains, Phase II (KMG-II): From Individual Species to Whole Genera.</title>
        <authorList>
            <person name="Goeker M."/>
        </authorList>
    </citation>
    <scope>NUCLEOTIDE SEQUENCE [LARGE SCALE GENOMIC DNA]</scope>
    <source>
        <strain evidence="6 7">DSM 27763</strain>
    </source>
</reference>
<dbReference type="Proteomes" id="UP000230842">
    <property type="component" value="Unassembled WGS sequence"/>
</dbReference>
<evidence type="ECO:0000259" key="5">
    <source>
        <dbReference type="PROSITE" id="PS50893"/>
    </source>
</evidence>
<dbReference type="SMART" id="SM00382">
    <property type="entry name" value="AAA"/>
    <property type="match status" value="1"/>
</dbReference>
<dbReference type="InterPro" id="IPR017871">
    <property type="entry name" value="ABC_transporter-like_CS"/>
</dbReference>
<evidence type="ECO:0000256" key="1">
    <source>
        <dbReference type="ARBA" id="ARBA00005417"/>
    </source>
</evidence>
<evidence type="ECO:0000256" key="2">
    <source>
        <dbReference type="ARBA" id="ARBA00022448"/>
    </source>
</evidence>
<keyword evidence="3" id="KW-0547">Nucleotide-binding</keyword>
<feature type="domain" description="ABC transporter" evidence="5">
    <location>
        <begin position="6"/>
        <end position="236"/>
    </location>
</feature>